<dbReference type="CDD" id="cd22584">
    <property type="entry name" value="Rcat_RBR_unk"/>
    <property type="match status" value="1"/>
</dbReference>
<dbReference type="InterPro" id="IPR018957">
    <property type="entry name" value="Znf_C3HC4_RING-type"/>
</dbReference>
<dbReference type="PROSITE" id="PS50089">
    <property type="entry name" value="ZF_RING_2"/>
    <property type="match status" value="1"/>
</dbReference>
<comment type="catalytic activity">
    <reaction evidence="1">
        <text>[E2 ubiquitin-conjugating enzyme]-S-ubiquitinyl-L-cysteine + [acceptor protein]-L-lysine = [E2 ubiquitin-conjugating enzyme]-L-cysteine + [acceptor protein]-N(6)-ubiquitinyl-L-lysine.</text>
        <dbReference type="EC" id="2.3.2.31"/>
    </reaction>
</comment>
<proteinExistence type="inferred from homology"/>
<feature type="domain" description="RING-type" evidence="15">
    <location>
        <begin position="94"/>
        <end position="301"/>
    </location>
</feature>
<reference evidence="16" key="1">
    <citation type="journal article" date="1997" name="Nucleic Acids Res.">
        <title>tRNAscan-SE: a program for improved detection of transfer RNA genes in genomic sequence.</title>
        <authorList>
            <person name="Lowe T.M."/>
            <person name="Eddy S.R."/>
        </authorList>
    </citation>
    <scope>NUCLEOTIDE SEQUENCE [LARGE SCALE GENOMIC DNA]</scope>
    <source>
        <strain evidence="16">r\B97-61/B2</strain>
    </source>
</reference>
<dbReference type="AlphaFoldDB" id="A0AB32V0H2"/>
<dbReference type="Pfam" id="PF01485">
    <property type="entry name" value="IBR"/>
    <property type="match status" value="2"/>
</dbReference>
<dbReference type="InterPro" id="IPR013083">
    <property type="entry name" value="Znf_RING/FYVE/PHD"/>
</dbReference>
<keyword evidence="9" id="KW-0677">Repeat</keyword>
<evidence type="ECO:0000259" key="15">
    <source>
        <dbReference type="PROSITE" id="PS51873"/>
    </source>
</evidence>
<keyword evidence="10 13" id="KW-0863">Zinc-finger</keyword>
<feature type="domain" description="RING-type" evidence="14">
    <location>
        <begin position="98"/>
        <end position="143"/>
    </location>
</feature>
<evidence type="ECO:0000256" key="5">
    <source>
        <dbReference type="ARBA" id="ARBA00005884"/>
    </source>
</evidence>
<keyword evidence="11" id="KW-0833">Ubl conjugation pathway</keyword>
<evidence type="ECO:0000313" key="17">
    <source>
        <dbReference type="RefSeq" id="XP_007024805.2"/>
    </source>
</evidence>
<dbReference type="Gene3D" id="1.20.120.1750">
    <property type="match status" value="1"/>
</dbReference>
<organism evidence="16 17">
    <name type="scientific">Theobroma cacao</name>
    <name type="common">Cacao</name>
    <name type="synonym">Cocoa</name>
    <dbReference type="NCBI Taxonomy" id="3641"/>
    <lineage>
        <taxon>Eukaryota</taxon>
        <taxon>Viridiplantae</taxon>
        <taxon>Streptophyta</taxon>
        <taxon>Embryophyta</taxon>
        <taxon>Tracheophyta</taxon>
        <taxon>Spermatophyta</taxon>
        <taxon>Magnoliopsida</taxon>
        <taxon>eudicotyledons</taxon>
        <taxon>Gunneridae</taxon>
        <taxon>Pentapetalae</taxon>
        <taxon>rosids</taxon>
        <taxon>malvids</taxon>
        <taxon>Malvales</taxon>
        <taxon>Malvaceae</taxon>
        <taxon>Byttnerioideae</taxon>
        <taxon>Theobroma</taxon>
    </lineage>
</organism>
<evidence type="ECO:0000256" key="13">
    <source>
        <dbReference type="PROSITE-ProRule" id="PRU00175"/>
    </source>
</evidence>
<dbReference type="FunFam" id="1.20.120.1750:FF:000018">
    <property type="entry name" value="RBR-type E3 ubiquitin transferase"/>
    <property type="match status" value="1"/>
</dbReference>
<dbReference type="InterPro" id="IPR044066">
    <property type="entry name" value="TRIAD_supradom"/>
</dbReference>
<evidence type="ECO:0000256" key="10">
    <source>
        <dbReference type="ARBA" id="ARBA00022771"/>
    </source>
</evidence>
<dbReference type="InterPro" id="IPR031127">
    <property type="entry name" value="E3_UB_ligase_RBR"/>
</dbReference>
<dbReference type="EC" id="2.3.2.31" evidence="6"/>
<keyword evidence="8" id="KW-0479">Metal-binding</keyword>
<dbReference type="RefSeq" id="XP_007024805.2">
    <property type="nucleotide sequence ID" value="XM_007024743.2"/>
</dbReference>
<keyword evidence="7" id="KW-0808">Transferase</keyword>
<evidence type="ECO:0000256" key="6">
    <source>
        <dbReference type="ARBA" id="ARBA00012251"/>
    </source>
</evidence>
<dbReference type="SUPFAM" id="SSF57850">
    <property type="entry name" value="RING/U-box"/>
    <property type="match status" value="3"/>
</dbReference>
<evidence type="ECO:0000256" key="2">
    <source>
        <dbReference type="ARBA" id="ARBA00001947"/>
    </source>
</evidence>
<comment type="similarity">
    <text evidence="5">Belongs to the RBR family. Ariadne subfamily.</text>
</comment>
<evidence type="ECO:0000259" key="14">
    <source>
        <dbReference type="PROSITE" id="PS50089"/>
    </source>
</evidence>
<dbReference type="Proteomes" id="UP000694886">
    <property type="component" value="Chromosome 6"/>
</dbReference>
<comment type="function">
    <text evidence="3">Might act as an E3 ubiquitin-protein ligase, or as part of E3 complex, which accepts ubiquitin from specific E2 ubiquitin-conjugating enzymes and then transfers it to substrates.</text>
</comment>
<evidence type="ECO:0000256" key="7">
    <source>
        <dbReference type="ARBA" id="ARBA00022679"/>
    </source>
</evidence>
<dbReference type="PROSITE" id="PS00518">
    <property type="entry name" value="ZF_RING_1"/>
    <property type="match status" value="1"/>
</dbReference>
<accession>A0AB32V0H2</accession>
<dbReference type="SMART" id="SM00647">
    <property type="entry name" value="IBR"/>
    <property type="match status" value="2"/>
</dbReference>
<keyword evidence="12" id="KW-0862">Zinc</keyword>
<evidence type="ECO:0000256" key="8">
    <source>
        <dbReference type="ARBA" id="ARBA00022723"/>
    </source>
</evidence>
<dbReference type="PROSITE" id="PS51873">
    <property type="entry name" value="TRIAD"/>
    <property type="match status" value="1"/>
</dbReference>
<dbReference type="Gramene" id="Tc06v2_t010840.1">
    <property type="protein sequence ID" value="Tc06v2_p010840.1"/>
    <property type="gene ID" value="Tc06v2_g010840"/>
</dbReference>
<gene>
    <name evidence="17" type="primary">LOC18596334</name>
</gene>
<evidence type="ECO:0000256" key="9">
    <source>
        <dbReference type="ARBA" id="ARBA00022737"/>
    </source>
</evidence>
<dbReference type="KEGG" id="tcc:18596334"/>
<evidence type="ECO:0000256" key="12">
    <source>
        <dbReference type="ARBA" id="ARBA00022833"/>
    </source>
</evidence>
<dbReference type="GeneID" id="18596334"/>
<evidence type="ECO:0000256" key="11">
    <source>
        <dbReference type="ARBA" id="ARBA00022786"/>
    </source>
</evidence>
<evidence type="ECO:0000256" key="4">
    <source>
        <dbReference type="ARBA" id="ARBA00004906"/>
    </source>
</evidence>
<reference evidence="17" key="2">
    <citation type="submission" date="2025-08" db="UniProtKB">
        <authorList>
            <consortium name="RefSeq"/>
        </authorList>
    </citation>
    <scope>IDENTIFICATION</scope>
</reference>
<dbReference type="CDD" id="cd22582">
    <property type="entry name" value="BRcat_RBR_unk"/>
    <property type="match status" value="1"/>
</dbReference>
<comment type="cofactor">
    <cofactor evidence="2">
        <name>Zn(2+)</name>
        <dbReference type="ChEBI" id="CHEBI:29105"/>
    </cofactor>
</comment>
<dbReference type="GO" id="GO:0061630">
    <property type="term" value="F:ubiquitin protein ligase activity"/>
    <property type="evidence" value="ECO:0007669"/>
    <property type="project" value="UniProtKB-EC"/>
</dbReference>
<protein>
    <recommendedName>
        <fullName evidence="6">RBR-type E3 ubiquitin transferase</fullName>
        <ecNumber evidence="6">2.3.2.31</ecNumber>
    </recommendedName>
</protein>
<dbReference type="InterPro" id="IPR002867">
    <property type="entry name" value="IBR_dom"/>
</dbReference>
<name>A0AB32V0H2_THECC</name>
<dbReference type="Pfam" id="PF00097">
    <property type="entry name" value="zf-C3HC4"/>
    <property type="match status" value="1"/>
</dbReference>
<dbReference type="InterPro" id="IPR017907">
    <property type="entry name" value="Znf_RING_CS"/>
</dbReference>
<dbReference type="PANTHER" id="PTHR11685">
    <property type="entry name" value="RBR FAMILY RING FINGER AND IBR DOMAIN-CONTAINING"/>
    <property type="match status" value="1"/>
</dbReference>
<dbReference type="GO" id="GO:0016567">
    <property type="term" value="P:protein ubiquitination"/>
    <property type="evidence" value="ECO:0007669"/>
    <property type="project" value="InterPro"/>
</dbReference>
<sequence length="301" mass="34569">MAQIKPTSDLDFVDDSYYLALFDQDEEEIFPPSDDKYAEELQFQEVLMSSAISSQMTTSVSKPCRIHASSPILIQATPHLELLEMETTEAGESSLSFCEICVERKESDQMFTTGSCVHSYCSDCISKHVLIRVEESITIITCPGVNCKAVLELDICRPVLPDVVVHRWEDALCQEFINTSQRLYCPFRDCSAPLLNDNGGEDIRESECPFCHRLFCARCNVPWHPGIECEDYQRLNEDERGTADLMVRELAKEKKWARCPRCKYYVERTQGCPHMTCRCQFQFCYGCEQEWNQNHGGCQRN</sequence>
<evidence type="ECO:0000256" key="1">
    <source>
        <dbReference type="ARBA" id="ARBA00001798"/>
    </source>
</evidence>
<comment type="pathway">
    <text evidence="4">Protein modification; protein ubiquitination.</text>
</comment>
<dbReference type="Gene3D" id="3.30.40.10">
    <property type="entry name" value="Zinc/RING finger domain, C3HC4 (zinc finger)"/>
    <property type="match status" value="1"/>
</dbReference>
<dbReference type="InterPro" id="IPR001841">
    <property type="entry name" value="Znf_RING"/>
</dbReference>
<dbReference type="GO" id="GO:0008270">
    <property type="term" value="F:zinc ion binding"/>
    <property type="evidence" value="ECO:0007669"/>
    <property type="project" value="UniProtKB-KW"/>
</dbReference>
<evidence type="ECO:0000256" key="3">
    <source>
        <dbReference type="ARBA" id="ARBA00003976"/>
    </source>
</evidence>
<evidence type="ECO:0000313" key="16">
    <source>
        <dbReference type="Proteomes" id="UP000694886"/>
    </source>
</evidence>
<dbReference type="FunFam" id="3.30.40.10:FF:000230">
    <property type="entry name" value="RBR-type E3 ubiquitin transferase"/>
    <property type="match status" value="1"/>
</dbReference>